<dbReference type="Proteomes" id="UP000812440">
    <property type="component" value="Chromosome 7"/>
</dbReference>
<accession>A0A8T2IQK5</accession>
<protein>
    <submittedName>
        <fullName evidence="1">Uncharacterized protein</fullName>
    </submittedName>
</protein>
<organism evidence="1 2">
    <name type="scientific">Hymenochirus boettgeri</name>
    <name type="common">Congo dwarf clawed frog</name>
    <dbReference type="NCBI Taxonomy" id="247094"/>
    <lineage>
        <taxon>Eukaryota</taxon>
        <taxon>Metazoa</taxon>
        <taxon>Chordata</taxon>
        <taxon>Craniata</taxon>
        <taxon>Vertebrata</taxon>
        <taxon>Euteleostomi</taxon>
        <taxon>Amphibia</taxon>
        <taxon>Batrachia</taxon>
        <taxon>Anura</taxon>
        <taxon>Pipoidea</taxon>
        <taxon>Pipidae</taxon>
        <taxon>Pipinae</taxon>
        <taxon>Hymenochirus</taxon>
    </lineage>
</organism>
<dbReference type="EMBL" id="JAACNH010000008">
    <property type="protein sequence ID" value="KAG8434262.1"/>
    <property type="molecule type" value="Genomic_DNA"/>
</dbReference>
<proteinExistence type="predicted"/>
<gene>
    <name evidence="1" type="ORF">GDO86_012585</name>
</gene>
<reference evidence="1" key="1">
    <citation type="thesis" date="2020" institute="ProQuest LLC" country="789 East Eisenhower Parkway, Ann Arbor, MI, USA">
        <title>Comparative Genomics and Chromosome Evolution.</title>
        <authorList>
            <person name="Mudd A.B."/>
        </authorList>
    </citation>
    <scope>NUCLEOTIDE SEQUENCE</scope>
    <source>
        <strain evidence="1">Female2</strain>
        <tissue evidence="1">Blood</tissue>
    </source>
</reference>
<comment type="caution">
    <text evidence="1">The sequence shown here is derived from an EMBL/GenBank/DDBJ whole genome shotgun (WGS) entry which is preliminary data.</text>
</comment>
<evidence type="ECO:0000313" key="1">
    <source>
        <dbReference type="EMBL" id="KAG8434262.1"/>
    </source>
</evidence>
<sequence>MATDMPCTNKSALAEALIGEGFSSLVTLVRNINVLLSTVFKDQSYAFNAQKNCATKFYSEAHFAERNLKASNLHASNLPSLQSKANVKVGFT</sequence>
<dbReference type="AlphaFoldDB" id="A0A8T2IQK5"/>
<keyword evidence="2" id="KW-1185">Reference proteome</keyword>
<evidence type="ECO:0000313" key="2">
    <source>
        <dbReference type="Proteomes" id="UP000812440"/>
    </source>
</evidence>
<name>A0A8T2IQK5_9PIPI</name>